<dbReference type="GO" id="GO:0008061">
    <property type="term" value="F:chitin binding"/>
    <property type="evidence" value="ECO:0007669"/>
    <property type="project" value="InterPro"/>
</dbReference>
<evidence type="ECO:0000313" key="9">
    <source>
        <dbReference type="EMBL" id="CAI9098934.1"/>
    </source>
</evidence>
<evidence type="ECO:0000256" key="4">
    <source>
        <dbReference type="ARBA" id="ARBA00023180"/>
    </source>
</evidence>
<sequence>MATKLNLLSFFLVIILMHVGNISSSFSPETSSSTTGIKGGYWPSWKADKVPPSAIPTGYFTHIFYAFATLNPETYSLNITPSDKQWMPVFTNTIHSKSPSVKTMLSIGGAAANLTVFSMMSAKKEHRTAFINSTIDVARKYGFDGLDLDWEFPGTPREMNKLVYLFRDWRNAATEESISSGKPALLITAAVYYTTTVTLNTNIPRVYPGYRIGEYVDFLNPMCYDYHGGWEPTLTGANALLYDKSSNVSTSYGISTWKSSGINPEQIAMGLAIYGRSWTLSDLANNGIGAPATSVGPGVQGVLGYNEILKFNAAFDATVVFDKTTVSTYSYSGTTWVGYDDVLTIILKVKFAKAQGLGGYFFWALDTDDNWSISRAASMAWDGEI</sequence>
<keyword evidence="10" id="KW-1185">Reference proteome</keyword>
<dbReference type="InterPro" id="IPR050314">
    <property type="entry name" value="Glycosyl_Hydrlase_18"/>
</dbReference>
<dbReference type="Gene3D" id="3.20.20.80">
    <property type="entry name" value="Glycosidases"/>
    <property type="match status" value="1"/>
</dbReference>
<evidence type="ECO:0000259" key="8">
    <source>
        <dbReference type="PROSITE" id="PS51910"/>
    </source>
</evidence>
<keyword evidence="5 6" id="KW-0326">Glycosidase</keyword>
<keyword evidence="3 6" id="KW-0378">Hydrolase</keyword>
<dbReference type="GO" id="GO:0005975">
    <property type="term" value="P:carbohydrate metabolic process"/>
    <property type="evidence" value="ECO:0007669"/>
    <property type="project" value="InterPro"/>
</dbReference>
<comment type="similarity">
    <text evidence="1">Belongs to the glycosyl hydrolase 18 family. Chitinase class V subfamily.</text>
</comment>
<dbReference type="CDD" id="cd02879">
    <property type="entry name" value="GH18_plant_chitinase_class_V"/>
    <property type="match status" value="1"/>
</dbReference>
<dbReference type="GO" id="GO:0005576">
    <property type="term" value="C:extracellular region"/>
    <property type="evidence" value="ECO:0007669"/>
    <property type="project" value="TreeGrafter"/>
</dbReference>
<protein>
    <submittedName>
        <fullName evidence="9">OLC1v1035673C1</fullName>
    </submittedName>
</protein>
<dbReference type="InterPro" id="IPR017853">
    <property type="entry name" value="GH"/>
</dbReference>
<evidence type="ECO:0000256" key="3">
    <source>
        <dbReference type="ARBA" id="ARBA00022801"/>
    </source>
</evidence>
<dbReference type="InterPro" id="IPR001579">
    <property type="entry name" value="Glyco_hydro_18_chit_AS"/>
</dbReference>
<dbReference type="GO" id="GO:0006032">
    <property type="term" value="P:chitin catabolic process"/>
    <property type="evidence" value="ECO:0007669"/>
    <property type="project" value="TreeGrafter"/>
</dbReference>
<keyword evidence="2 7" id="KW-0732">Signal</keyword>
<dbReference type="PANTHER" id="PTHR11177">
    <property type="entry name" value="CHITINASE"/>
    <property type="match status" value="1"/>
</dbReference>
<evidence type="ECO:0000256" key="6">
    <source>
        <dbReference type="RuleBase" id="RU000489"/>
    </source>
</evidence>
<dbReference type="InterPro" id="IPR001223">
    <property type="entry name" value="Glyco_hydro18_cat"/>
</dbReference>
<feature type="signal peptide" evidence="7">
    <location>
        <begin position="1"/>
        <end position="24"/>
    </location>
</feature>
<evidence type="ECO:0000256" key="5">
    <source>
        <dbReference type="ARBA" id="ARBA00023295"/>
    </source>
</evidence>
<proteinExistence type="inferred from homology"/>
<dbReference type="Gene3D" id="3.10.50.10">
    <property type="match status" value="1"/>
</dbReference>
<dbReference type="Pfam" id="PF00704">
    <property type="entry name" value="Glyco_hydro_18"/>
    <property type="match status" value="1"/>
</dbReference>
<dbReference type="SMART" id="SM00636">
    <property type="entry name" value="Glyco_18"/>
    <property type="match status" value="1"/>
</dbReference>
<dbReference type="SUPFAM" id="SSF54556">
    <property type="entry name" value="Chitinase insertion domain"/>
    <property type="match status" value="1"/>
</dbReference>
<dbReference type="InterPro" id="IPR011583">
    <property type="entry name" value="Chitinase_II/V-like_cat"/>
</dbReference>
<dbReference type="PANTHER" id="PTHR11177:SF368">
    <property type="entry name" value="GH18 DOMAIN-CONTAINING PROTEIN"/>
    <property type="match status" value="1"/>
</dbReference>
<evidence type="ECO:0000256" key="2">
    <source>
        <dbReference type="ARBA" id="ARBA00022729"/>
    </source>
</evidence>
<dbReference type="InterPro" id="IPR029070">
    <property type="entry name" value="Chitinase_insertion_sf"/>
</dbReference>
<evidence type="ECO:0000313" key="10">
    <source>
        <dbReference type="Proteomes" id="UP001161247"/>
    </source>
</evidence>
<gene>
    <name evidence="9" type="ORF">OLC1_LOCUS9041</name>
</gene>
<accession>A0AAV1CW24</accession>
<dbReference type="GO" id="GO:0004568">
    <property type="term" value="F:chitinase activity"/>
    <property type="evidence" value="ECO:0007669"/>
    <property type="project" value="TreeGrafter"/>
</dbReference>
<organism evidence="9 10">
    <name type="scientific">Oldenlandia corymbosa var. corymbosa</name>
    <dbReference type="NCBI Taxonomy" id="529605"/>
    <lineage>
        <taxon>Eukaryota</taxon>
        <taxon>Viridiplantae</taxon>
        <taxon>Streptophyta</taxon>
        <taxon>Embryophyta</taxon>
        <taxon>Tracheophyta</taxon>
        <taxon>Spermatophyta</taxon>
        <taxon>Magnoliopsida</taxon>
        <taxon>eudicotyledons</taxon>
        <taxon>Gunneridae</taxon>
        <taxon>Pentapetalae</taxon>
        <taxon>asterids</taxon>
        <taxon>lamiids</taxon>
        <taxon>Gentianales</taxon>
        <taxon>Rubiaceae</taxon>
        <taxon>Rubioideae</taxon>
        <taxon>Spermacoceae</taxon>
        <taxon>Hedyotis-Oldenlandia complex</taxon>
        <taxon>Oldenlandia</taxon>
    </lineage>
</organism>
<dbReference type="Proteomes" id="UP001161247">
    <property type="component" value="Chromosome 3"/>
</dbReference>
<keyword evidence="4" id="KW-0325">Glycoprotein</keyword>
<reference evidence="9" key="1">
    <citation type="submission" date="2023-03" db="EMBL/GenBank/DDBJ databases">
        <authorList>
            <person name="Julca I."/>
        </authorList>
    </citation>
    <scope>NUCLEOTIDE SEQUENCE</scope>
</reference>
<feature type="domain" description="GH18" evidence="8">
    <location>
        <begin position="36"/>
        <end position="384"/>
    </location>
</feature>
<feature type="chain" id="PRO_5043326024" evidence="7">
    <location>
        <begin position="25"/>
        <end position="385"/>
    </location>
</feature>
<evidence type="ECO:0000256" key="1">
    <source>
        <dbReference type="ARBA" id="ARBA00008682"/>
    </source>
</evidence>
<name>A0AAV1CW24_OLDCO</name>
<dbReference type="SUPFAM" id="SSF51445">
    <property type="entry name" value="(Trans)glycosidases"/>
    <property type="match status" value="1"/>
</dbReference>
<dbReference type="AlphaFoldDB" id="A0AAV1CW24"/>
<dbReference type="PROSITE" id="PS51910">
    <property type="entry name" value="GH18_2"/>
    <property type="match status" value="1"/>
</dbReference>
<dbReference type="PROSITE" id="PS01095">
    <property type="entry name" value="GH18_1"/>
    <property type="match status" value="1"/>
</dbReference>
<dbReference type="FunFam" id="3.10.50.10:FF:000003">
    <property type="entry name" value="Class V chitinase CHIT5b"/>
    <property type="match status" value="1"/>
</dbReference>
<dbReference type="EMBL" id="OX459120">
    <property type="protein sequence ID" value="CAI9098934.1"/>
    <property type="molecule type" value="Genomic_DNA"/>
</dbReference>
<evidence type="ECO:0000256" key="7">
    <source>
        <dbReference type="SAM" id="SignalP"/>
    </source>
</evidence>